<dbReference type="GO" id="GO:0004019">
    <property type="term" value="F:adenylosuccinate synthase activity"/>
    <property type="evidence" value="ECO:0007669"/>
    <property type="project" value="UniProtKB-UniRule"/>
</dbReference>
<dbReference type="InterPro" id="IPR042109">
    <property type="entry name" value="Adenylosuccinate_synth_dom1"/>
</dbReference>
<feature type="binding site" evidence="8">
    <location>
        <position position="144"/>
    </location>
    <ligand>
        <name>IMP</name>
        <dbReference type="ChEBI" id="CHEBI:58053"/>
        <note>ligand shared between dimeric partners</note>
    </ligand>
</feature>
<dbReference type="NCBIfam" id="NF002223">
    <property type="entry name" value="PRK01117.1"/>
    <property type="match status" value="1"/>
</dbReference>
<feature type="binding site" description="in other chain" evidence="8">
    <location>
        <begin position="14"/>
        <end position="17"/>
    </location>
    <ligand>
        <name>IMP</name>
        <dbReference type="ChEBI" id="CHEBI:58053"/>
        <note>ligand shared between dimeric partners</note>
    </ligand>
</feature>
<dbReference type="UniPathway" id="UPA00075">
    <property type="reaction ID" value="UER00335"/>
</dbReference>
<dbReference type="NCBIfam" id="TIGR00184">
    <property type="entry name" value="purA"/>
    <property type="match status" value="1"/>
</dbReference>
<gene>
    <name evidence="8" type="primary">purA</name>
    <name evidence="11" type="ORF">D8S97_00885</name>
</gene>
<dbReference type="PROSITE" id="PS01266">
    <property type="entry name" value="ADENYLOSUCCIN_SYN_1"/>
    <property type="match status" value="1"/>
</dbReference>
<feature type="binding site" evidence="8">
    <location>
        <begin position="332"/>
        <end position="334"/>
    </location>
    <ligand>
        <name>GTP</name>
        <dbReference type="ChEBI" id="CHEBI:37565"/>
    </ligand>
</feature>
<dbReference type="CDD" id="cd03108">
    <property type="entry name" value="AdSS"/>
    <property type="match status" value="1"/>
</dbReference>
<organism evidence="11 12">
    <name type="scientific">Buchnera aphidicola subsp. Rhopalosiphum maidis</name>
    <dbReference type="NCBI Taxonomy" id="118109"/>
    <lineage>
        <taxon>Bacteria</taxon>
        <taxon>Pseudomonadati</taxon>
        <taxon>Pseudomonadota</taxon>
        <taxon>Gammaproteobacteria</taxon>
        <taxon>Enterobacterales</taxon>
        <taxon>Erwiniaceae</taxon>
        <taxon>Buchnera</taxon>
    </lineage>
</organism>
<dbReference type="FunFam" id="3.90.170.10:FF:000001">
    <property type="entry name" value="Adenylosuccinate synthetase"/>
    <property type="match status" value="1"/>
</dbReference>
<feature type="binding site" description="in other chain" evidence="8">
    <location>
        <position position="225"/>
    </location>
    <ligand>
        <name>IMP</name>
        <dbReference type="ChEBI" id="CHEBI:58053"/>
        <note>ligand shared between dimeric partners</note>
    </ligand>
</feature>
<dbReference type="SUPFAM" id="SSF52540">
    <property type="entry name" value="P-loop containing nucleoside triphosphate hydrolases"/>
    <property type="match status" value="1"/>
</dbReference>
<dbReference type="InterPro" id="IPR033128">
    <property type="entry name" value="Adenylosuccin_syn_Lys_AS"/>
</dbReference>
<protein>
    <recommendedName>
        <fullName evidence="8 10">Adenylosuccinate synthetase</fullName>
        <shortName evidence="8">AMPSase</shortName>
        <shortName evidence="8">AdSS</shortName>
        <ecNumber evidence="8 10">6.3.4.4</ecNumber>
    </recommendedName>
    <alternativeName>
        <fullName evidence="8">IMP--aspartate ligase</fullName>
    </alternativeName>
</protein>
<dbReference type="InterPro" id="IPR001114">
    <property type="entry name" value="Adenylosuccinate_synthetase"/>
</dbReference>
<evidence type="ECO:0000313" key="12">
    <source>
        <dbReference type="Proteomes" id="UP000271533"/>
    </source>
</evidence>
<feature type="binding site" evidence="8">
    <location>
        <begin position="41"/>
        <end position="43"/>
    </location>
    <ligand>
        <name>GTP</name>
        <dbReference type="ChEBI" id="CHEBI:37565"/>
    </ligand>
</feature>
<comment type="pathway">
    <text evidence="8 10">Purine metabolism; AMP biosynthesis via de novo pathway; AMP from IMP: step 1/2.</text>
</comment>
<accession>A0A3G2I541</accession>
<dbReference type="Gene3D" id="1.10.300.10">
    <property type="entry name" value="Adenylosuccinate Synthetase, subunit A, domain 2"/>
    <property type="match status" value="1"/>
</dbReference>
<name>A0A3G2I541_BUCRM</name>
<dbReference type="GO" id="GO:0005525">
    <property type="term" value="F:GTP binding"/>
    <property type="evidence" value="ECO:0007669"/>
    <property type="project" value="UniProtKB-UniRule"/>
</dbReference>
<dbReference type="OrthoDB" id="9807553at2"/>
<dbReference type="AlphaFoldDB" id="A0A3G2I541"/>
<evidence type="ECO:0000256" key="4">
    <source>
        <dbReference type="ARBA" id="ARBA00022741"/>
    </source>
</evidence>
<feature type="binding site" evidence="8">
    <location>
        <position position="14"/>
    </location>
    <ligand>
        <name>Mg(2+)</name>
        <dbReference type="ChEBI" id="CHEBI:18420"/>
    </ligand>
</feature>
<dbReference type="GO" id="GO:0044208">
    <property type="term" value="P:'de novo' AMP biosynthetic process"/>
    <property type="evidence" value="ECO:0007669"/>
    <property type="project" value="UniProtKB-UniRule"/>
</dbReference>
<keyword evidence="2 8" id="KW-0436">Ligase</keyword>
<feature type="binding site" evidence="8">
    <location>
        <begin position="414"/>
        <end position="416"/>
    </location>
    <ligand>
        <name>GTP</name>
        <dbReference type="ChEBI" id="CHEBI:37565"/>
    </ligand>
</feature>
<dbReference type="PANTHER" id="PTHR11846">
    <property type="entry name" value="ADENYLOSUCCINATE SYNTHETASE"/>
    <property type="match status" value="1"/>
</dbReference>
<feature type="binding site" evidence="8">
    <location>
        <position position="41"/>
    </location>
    <ligand>
        <name>Mg(2+)</name>
        <dbReference type="ChEBI" id="CHEBI:18420"/>
    </ligand>
</feature>
<evidence type="ECO:0000256" key="9">
    <source>
        <dbReference type="PROSITE-ProRule" id="PRU10134"/>
    </source>
</evidence>
<dbReference type="GO" id="GO:0000287">
    <property type="term" value="F:magnesium ion binding"/>
    <property type="evidence" value="ECO:0007669"/>
    <property type="project" value="UniProtKB-UniRule"/>
</dbReference>
<dbReference type="Pfam" id="PF00709">
    <property type="entry name" value="Adenylsucc_synt"/>
    <property type="match status" value="1"/>
</dbReference>
<feature type="binding site" description="in other chain" evidence="8">
    <location>
        <position position="304"/>
    </location>
    <ligand>
        <name>IMP</name>
        <dbReference type="ChEBI" id="CHEBI:58053"/>
        <note>ligand shared between dimeric partners</note>
    </ligand>
</feature>
<reference evidence="11 12" key="1">
    <citation type="submission" date="2018-10" db="EMBL/GenBank/DDBJ databases">
        <title>Genome sequence of the corn leaf aphid (Rhopalosiphum maidis Fitch).</title>
        <authorList>
            <person name="Chen W."/>
            <person name="Shakir S."/>
            <person name="Bigham M."/>
            <person name="Fei Z."/>
            <person name="Jander G."/>
        </authorList>
    </citation>
    <scope>NUCLEOTIDE SEQUENCE [LARGE SCALE GENOMIC DNA]</scope>
    <source>
        <strain evidence="11 12">BTI</strain>
    </source>
</reference>
<dbReference type="InterPro" id="IPR042110">
    <property type="entry name" value="Adenylosuccinate_synth_dom2"/>
</dbReference>
<comment type="subunit">
    <text evidence="1 8">Homodimer.</text>
</comment>
<dbReference type="RefSeq" id="WP_158361035.1">
    <property type="nucleotide sequence ID" value="NZ_CP032759.1"/>
</dbReference>
<feature type="active site" description="Proton donor" evidence="8">
    <location>
        <position position="42"/>
    </location>
</feature>
<dbReference type="Gene3D" id="3.40.440.10">
    <property type="entry name" value="Adenylosuccinate Synthetase, subunit A, domain 1"/>
    <property type="match status" value="1"/>
</dbReference>
<sequence>MHKNIVILGTQWGDEGKGKIVDFLSSNSAYTVRFHGGHNAGHTLVVNGKKIILHLIPSGLLYPNVIGIISNGVVISPFELVKEIKMLEKNNYFISQRLFISESAPLILPYHVAMDLAREKKLGINSIGTTGRGIGPAYEDKIARRALRIGDLKNIKKLSKKLEVIVDYYNNQLVSFYKEQSISYKKILQDLLKVRDIVYNMIQDTATILHKAIEDKKRIIFEGAQGTFLDIDHGTYPYVTSSNSTIGGVITGTGVGPKNLDYILGITKSYTTRVGKGPFPTELFDETGDYLSKKGKEFGSTTGRKRRTGWLDGVALRYAVKINSLSSLCITKLDVLDDLEQIKICTSYKDVNTSQIYKDFSIFNLENISPVYETHPGWMKKTSGIKKIEDLPEEARNYLNRIEEIAQIPIDIISTGPDRSDTILVKSLFF</sequence>
<comment type="cofactor">
    <cofactor evidence="8">
        <name>Mg(2+)</name>
        <dbReference type="ChEBI" id="CHEBI:18420"/>
    </cofactor>
    <text evidence="8">Binds 1 Mg(2+) ion per subunit.</text>
</comment>
<keyword evidence="7 8" id="KW-0342">GTP-binding</keyword>
<evidence type="ECO:0000256" key="3">
    <source>
        <dbReference type="ARBA" id="ARBA00022723"/>
    </source>
</evidence>
<evidence type="ECO:0000256" key="1">
    <source>
        <dbReference type="ARBA" id="ARBA00011738"/>
    </source>
</evidence>
<keyword evidence="3 8" id="KW-0479">Metal-binding</keyword>
<evidence type="ECO:0000256" key="6">
    <source>
        <dbReference type="ARBA" id="ARBA00022842"/>
    </source>
</evidence>
<feature type="active site" evidence="9">
    <location>
        <position position="141"/>
    </location>
</feature>
<dbReference type="Gene3D" id="3.90.170.10">
    <property type="entry name" value="Adenylosuccinate Synthetase, subunit A, domain 3"/>
    <property type="match status" value="1"/>
</dbReference>
<keyword evidence="6 8" id="KW-0460">Magnesium</keyword>
<comment type="catalytic activity">
    <reaction evidence="8 10">
        <text>IMP + L-aspartate + GTP = N(6)-(1,2-dicarboxyethyl)-AMP + GDP + phosphate + 2 H(+)</text>
        <dbReference type="Rhea" id="RHEA:15753"/>
        <dbReference type="ChEBI" id="CHEBI:15378"/>
        <dbReference type="ChEBI" id="CHEBI:29991"/>
        <dbReference type="ChEBI" id="CHEBI:37565"/>
        <dbReference type="ChEBI" id="CHEBI:43474"/>
        <dbReference type="ChEBI" id="CHEBI:57567"/>
        <dbReference type="ChEBI" id="CHEBI:58053"/>
        <dbReference type="ChEBI" id="CHEBI:58189"/>
        <dbReference type="EC" id="6.3.4.4"/>
    </reaction>
</comment>
<feature type="binding site" description="in other chain" evidence="8">
    <location>
        <position position="240"/>
    </location>
    <ligand>
        <name>IMP</name>
        <dbReference type="ChEBI" id="CHEBI:58053"/>
        <note>ligand shared between dimeric partners</note>
    </ligand>
</feature>
<feature type="binding site" evidence="8">
    <location>
        <begin position="13"/>
        <end position="19"/>
    </location>
    <ligand>
        <name>GTP</name>
        <dbReference type="ChEBI" id="CHEBI:37565"/>
    </ligand>
</feature>
<comment type="similarity">
    <text evidence="8 10">Belongs to the adenylosuccinate synthetase family.</text>
</comment>
<dbReference type="FunFam" id="1.10.300.10:FF:000001">
    <property type="entry name" value="Adenylosuccinate synthetase"/>
    <property type="match status" value="1"/>
</dbReference>
<feature type="binding site" evidence="8">
    <location>
        <position position="306"/>
    </location>
    <ligand>
        <name>GTP</name>
        <dbReference type="ChEBI" id="CHEBI:37565"/>
    </ligand>
</feature>
<evidence type="ECO:0000256" key="7">
    <source>
        <dbReference type="ARBA" id="ARBA00023134"/>
    </source>
</evidence>
<evidence type="ECO:0000256" key="5">
    <source>
        <dbReference type="ARBA" id="ARBA00022755"/>
    </source>
</evidence>
<dbReference type="GO" id="GO:0005737">
    <property type="term" value="C:cytoplasm"/>
    <property type="evidence" value="ECO:0007669"/>
    <property type="project" value="UniProtKB-SubCell"/>
</dbReference>
<evidence type="ECO:0000256" key="8">
    <source>
        <dbReference type="HAMAP-Rule" id="MF_00011"/>
    </source>
</evidence>
<dbReference type="HAMAP" id="MF_00011">
    <property type="entry name" value="Adenylosucc_synth"/>
    <property type="match status" value="1"/>
</dbReference>
<dbReference type="PROSITE" id="PS00513">
    <property type="entry name" value="ADENYLOSUCCIN_SYN_2"/>
    <property type="match status" value="1"/>
</dbReference>
<keyword evidence="8" id="KW-0963">Cytoplasm</keyword>
<evidence type="ECO:0000256" key="2">
    <source>
        <dbReference type="ARBA" id="ARBA00022598"/>
    </source>
</evidence>
<dbReference type="GO" id="GO:0046040">
    <property type="term" value="P:IMP metabolic process"/>
    <property type="evidence" value="ECO:0007669"/>
    <property type="project" value="TreeGrafter"/>
</dbReference>
<comment type="function">
    <text evidence="8">Plays an important role in the de novo pathway of purine nucleotide biosynthesis. Catalyzes the first committed step in the biosynthesis of AMP from IMP.</text>
</comment>
<dbReference type="InterPro" id="IPR027417">
    <property type="entry name" value="P-loop_NTPase"/>
</dbReference>
<keyword evidence="5 8" id="KW-0658">Purine biosynthesis</keyword>
<feature type="binding site" description="in other chain" evidence="8">
    <location>
        <position position="130"/>
    </location>
    <ligand>
        <name>IMP</name>
        <dbReference type="ChEBI" id="CHEBI:58053"/>
        <note>ligand shared between dimeric partners</note>
    </ligand>
</feature>
<feature type="binding site" description="in other chain" evidence="8">
    <location>
        <begin position="39"/>
        <end position="42"/>
    </location>
    <ligand>
        <name>IMP</name>
        <dbReference type="ChEBI" id="CHEBI:58053"/>
        <note>ligand shared between dimeric partners</note>
    </ligand>
</feature>
<keyword evidence="4 8" id="KW-0547">Nucleotide-binding</keyword>
<dbReference type="EMBL" id="CP032759">
    <property type="protein sequence ID" value="AYN24532.1"/>
    <property type="molecule type" value="Genomic_DNA"/>
</dbReference>
<feature type="binding site" evidence="8">
    <location>
        <begin position="300"/>
        <end position="306"/>
    </location>
    <ligand>
        <name>substrate</name>
    </ligand>
</feature>
<feature type="active site" description="Proton acceptor" evidence="8">
    <location>
        <position position="14"/>
    </location>
</feature>
<dbReference type="Proteomes" id="UP000271533">
    <property type="component" value="Chromosome"/>
</dbReference>
<comment type="subcellular location">
    <subcellularLocation>
        <location evidence="8">Cytoplasm</location>
    </subcellularLocation>
</comment>
<dbReference type="InterPro" id="IPR018220">
    <property type="entry name" value="Adenylosuccin_syn_GTP-bd"/>
</dbReference>
<evidence type="ECO:0000256" key="10">
    <source>
        <dbReference type="RuleBase" id="RU000520"/>
    </source>
</evidence>
<dbReference type="EC" id="6.3.4.4" evidence="8 10"/>
<evidence type="ECO:0000313" key="11">
    <source>
        <dbReference type="EMBL" id="AYN24532.1"/>
    </source>
</evidence>
<dbReference type="InterPro" id="IPR042111">
    <property type="entry name" value="Adenylosuccinate_synth_dom3"/>
</dbReference>
<dbReference type="SMART" id="SM00788">
    <property type="entry name" value="Adenylsucc_synt"/>
    <property type="match status" value="1"/>
</dbReference>
<proteinExistence type="inferred from homology"/>
<dbReference type="PANTHER" id="PTHR11846:SF0">
    <property type="entry name" value="ADENYLOSUCCINATE SYNTHETASE"/>
    <property type="match status" value="1"/>
</dbReference>